<keyword evidence="2" id="KW-0560">Oxidoreductase</keyword>
<dbReference type="GO" id="GO:0016491">
    <property type="term" value="F:oxidoreductase activity"/>
    <property type="evidence" value="ECO:0007669"/>
    <property type="project" value="UniProtKB-KW"/>
</dbReference>
<dbReference type="SUPFAM" id="SSF102114">
    <property type="entry name" value="Radical SAM enzymes"/>
    <property type="match status" value="1"/>
</dbReference>
<dbReference type="PANTHER" id="PTHR13932:SF1">
    <property type="entry name" value="OXYGEN-INDEPENDENT COPROPORPHYRINOGEN-III OXIDASE-LIKE PROTEIN HEMZ"/>
    <property type="match status" value="1"/>
</dbReference>
<dbReference type="HOGENOM" id="CLU_029256_0_0_9"/>
<dbReference type="Gene3D" id="3.80.30.20">
    <property type="entry name" value="tm_1862 like domain"/>
    <property type="match status" value="1"/>
</dbReference>
<dbReference type="EMBL" id="CP002048">
    <property type="protein sequence ID" value="ADI01553.1"/>
    <property type="molecule type" value="Genomic_DNA"/>
</dbReference>
<dbReference type="SFLD" id="SFLDF00310">
    <property type="entry name" value="oxygen-independent_coproporphy"/>
    <property type="match status" value="1"/>
</dbReference>
<dbReference type="Pfam" id="PF04055">
    <property type="entry name" value="Radical_SAM"/>
    <property type="match status" value="1"/>
</dbReference>
<evidence type="ECO:0000259" key="1">
    <source>
        <dbReference type="PROSITE" id="PS51918"/>
    </source>
</evidence>
<dbReference type="PANTHER" id="PTHR13932">
    <property type="entry name" value="COPROPORPHYRINIGEN III OXIDASE"/>
    <property type="match status" value="1"/>
</dbReference>
<organism evidence="2 3">
    <name type="scientific">Syntrophothermus lipocalidus (strain DSM 12680 / TGB-C1)</name>
    <dbReference type="NCBI Taxonomy" id="643648"/>
    <lineage>
        <taxon>Bacteria</taxon>
        <taxon>Bacillati</taxon>
        <taxon>Bacillota</taxon>
        <taxon>Clostridia</taxon>
        <taxon>Eubacteriales</taxon>
        <taxon>Syntrophomonadaceae</taxon>
        <taxon>Syntrophothermus</taxon>
    </lineage>
</organism>
<dbReference type="STRING" id="643648.Slip_0773"/>
<dbReference type="EC" id="1.3.99.22" evidence="2"/>
<dbReference type="InterPro" id="IPR058240">
    <property type="entry name" value="rSAM_sf"/>
</dbReference>
<keyword evidence="3" id="KW-1185">Reference proteome</keyword>
<sequence>MKLLLQTDPPTMTAWLHDVVRLYYPGWKIEVEDSGQAEGRMRIVRSQSKGKVEVALTVEDRNGTIRERIMLEAGDEKNSEDVEKEVRRQIRLITYRLLARHTGKEGNPYGILTGVRPTKLVQRWLDEDLPTEQVETRLENQYAIRRDKAKLLTEIALRERPYLMDNDAASRYLSVYVGIPFCPSRCHYCSFLGATVTDYSRQVTPFMEALGREVEVFGQVTKDLGFKVQSIYVGGGTPTVLACNDLEVLLEWLNRYFVSAATREITVEAGRPDTLTAEKLRLLREAGVTRISINPQTMNDATLRAIGRSHSVEEVVRAFELARHEGLRQINMDLIVGLPGEGMKEYTNTADRILQLKPENVTVHVLAVKRGSVLAETERGVGAREQIEQVERGIEMFRNRLTGTGYEPYYLYRQRYMAANMENLGYSLPGCYCLYNILMIEERQTILGLGAGTASKFVNPGSWTLTSLYSPKNPLSYVESLSRLIRNKVDKLGALT</sequence>
<name>D7CLG8_SYNLT</name>
<feature type="domain" description="Radical SAM core" evidence="1">
    <location>
        <begin position="165"/>
        <end position="407"/>
    </location>
</feature>
<dbReference type="SFLD" id="SFLDS00029">
    <property type="entry name" value="Radical_SAM"/>
    <property type="match status" value="1"/>
</dbReference>
<dbReference type="InterPro" id="IPR006638">
    <property type="entry name" value="Elp3/MiaA/NifB-like_rSAM"/>
</dbReference>
<dbReference type="GO" id="GO:0051539">
    <property type="term" value="F:4 iron, 4 sulfur cluster binding"/>
    <property type="evidence" value="ECO:0007669"/>
    <property type="project" value="TreeGrafter"/>
</dbReference>
<reference evidence="2 3" key="2">
    <citation type="journal article" date="2010" name="Stand. Genomic Sci.">
        <title>Complete genome sequence of Syntrophothermus lipocalidus type strain (TGB-C1).</title>
        <authorList>
            <person name="Djao O.D."/>
            <person name="Zhang X."/>
            <person name="Lucas S."/>
            <person name="Lapidus A."/>
            <person name="Del Rio T.G."/>
            <person name="Nolan M."/>
            <person name="Tice H."/>
            <person name="Cheng J.F."/>
            <person name="Han C."/>
            <person name="Tapia R."/>
            <person name="Goodwin L."/>
            <person name="Pitluck S."/>
            <person name="Liolios K."/>
            <person name="Ivanova N."/>
            <person name="Mavromatis K."/>
            <person name="Mikhailova N."/>
            <person name="Ovchinnikova G."/>
            <person name="Pati A."/>
            <person name="Brambilla E."/>
            <person name="Chen A."/>
            <person name="Palaniappan K."/>
            <person name="Land M."/>
            <person name="Hauser L."/>
            <person name="Chang Y.J."/>
            <person name="Jeffries C.D."/>
            <person name="Rohde M."/>
            <person name="Sikorski J."/>
            <person name="Spring S."/>
            <person name="Goker M."/>
            <person name="Detter J.C."/>
            <person name="Woyke T."/>
            <person name="Bristow J."/>
            <person name="Eisen J.A."/>
            <person name="Markowitz V."/>
            <person name="Hugenholtz P."/>
            <person name="Kyrpides N.C."/>
            <person name="Klenk H.P."/>
        </authorList>
    </citation>
    <scope>NUCLEOTIDE SEQUENCE [LARGE SCALE GENOMIC DNA]</scope>
    <source>
        <strain evidence="3">DSM 12680 / TGB-C1</strain>
    </source>
</reference>
<proteinExistence type="predicted"/>
<dbReference type="eggNOG" id="COG0635">
    <property type="taxonomic scope" value="Bacteria"/>
</dbReference>
<dbReference type="InterPro" id="IPR007197">
    <property type="entry name" value="rSAM"/>
</dbReference>
<dbReference type="InterPro" id="IPR023404">
    <property type="entry name" value="rSAM_horseshoe"/>
</dbReference>
<dbReference type="AlphaFoldDB" id="D7CLG8"/>
<dbReference type="SFLD" id="SFLDG01082">
    <property type="entry name" value="B12-binding_domain_containing"/>
    <property type="match status" value="1"/>
</dbReference>
<dbReference type="Proteomes" id="UP000000378">
    <property type="component" value="Chromosome"/>
</dbReference>
<reference evidence="3" key="1">
    <citation type="journal article" date="2010" name="Stand. Genomic Sci.">
        <title>Complete genome sequence of Syntrophothermus lipocalidus type strain (TGB-C1T).</title>
        <authorList>
            <consortium name="US DOE Joint Genome Institute (JGI-PGF)"/>
            <person name="Djao O."/>
            <person name="Zhang X."/>
            <person name="Lucas S."/>
            <person name="Lapidus A."/>
            <person name="Glavina Del Rio T."/>
            <person name="Nolan M."/>
            <person name="Tice H."/>
            <person name="Cheng J."/>
            <person name="Han C."/>
            <person name="Tapia R."/>
            <person name="Goodwin L."/>
            <person name="Pitluck S."/>
            <person name="Liolios K."/>
            <person name="Ivanova N."/>
            <person name="Mavromatis K."/>
            <person name="Mikhailova N."/>
            <person name="Ovchinnikova G."/>
            <person name="Pati A."/>
            <person name="Brambilla E."/>
            <person name="Chen A."/>
            <person name="Palaniappan K."/>
            <person name="Land M."/>
            <person name="Hauser L."/>
            <person name="Chang Y."/>
            <person name="Jeffries C."/>
            <person name="Rohde M."/>
            <person name="Sikorski J."/>
            <person name="Spring S."/>
            <person name="Goker M."/>
            <person name="Detter J."/>
            <person name="Woyke T."/>
            <person name="Bristow J."/>
            <person name="Eisen J."/>
            <person name="Markowitz V."/>
            <person name="Hugenholtz P."/>
            <person name="Kyrpides N."/>
            <person name="Klenk H."/>
        </authorList>
    </citation>
    <scope>NUCLEOTIDE SEQUENCE [LARGE SCALE GENOMIC DNA]</scope>
    <source>
        <strain evidence="3">DSM 12680 / TGB-C1</strain>
    </source>
</reference>
<dbReference type="InterPro" id="IPR034505">
    <property type="entry name" value="Coproporphyrinogen-III_oxidase"/>
</dbReference>
<evidence type="ECO:0000313" key="2">
    <source>
        <dbReference type="EMBL" id="ADI01553.1"/>
    </source>
</evidence>
<dbReference type="KEGG" id="slp:Slip_0773"/>
<gene>
    <name evidence="2" type="ordered locus">Slip_0773</name>
</gene>
<dbReference type="InterPro" id="IPR023995">
    <property type="entry name" value="HemZ"/>
</dbReference>
<protein>
    <submittedName>
        <fullName evidence="2">Coproporphyrinogen dehydrogenase</fullName>
        <ecNumber evidence="2">1.3.99.22</ecNumber>
    </submittedName>
</protein>
<dbReference type="SMART" id="SM00729">
    <property type="entry name" value="Elp3"/>
    <property type="match status" value="1"/>
</dbReference>
<dbReference type="OrthoDB" id="9808022at2"/>
<dbReference type="CDD" id="cd01335">
    <property type="entry name" value="Radical_SAM"/>
    <property type="match status" value="1"/>
</dbReference>
<dbReference type="GO" id="GO:0006779">
    <property type="term" value="P:porphyrin-containing compound biosynthetic process"/>
    <property type="evidence" value="ECO:0007669"/>
    <property type="project" value="TreeGrafter"/>
</dbReference>
<dbReference type="GO" id="GO:0005737">
    <property type="term" value="C:cytoplasm"/>
    <property type="evidence" value="ECO:0007669"/>
    <property type="project" value="TreeGrafter"/>
</dbReference>
<dbReference type="SFLD" id="SFLDG01065">
    <property type="entry name" value="anaerobic_coproporphyrinogen-I"/>
    <property type="match status" value="1"/>
</dbReference>
<dbReference type="RefSeq" id="WP_013174955.1">
    <property type="nucleotide sequence ID" value="NC_014220.1"/>
</dbReference>
<accession>D7CLG8</accession>
<dbReference type="PROSITE" id="PS51918">
    <property type="entry name" value="RADICAL_SAM"/>
    <property type="match status" value="1"/>
</dbReference>
<evidence type="ECO:0000313" key="3">
    <source>
        <dbReference type="Proteomes" id="UP000000378"/>
    </source>
</evidence>
<dbReference type="NCBIfam" id="TIGR03994">
    <property type="entry name" value="rSAM_HemZ"/>
    <property type="match status" value="1"/>
</dbReference>